<proteinExistence type="inferred from homology"/>
<name>A0ABP7NHU4_9GAMM</name>
<comment type="caution">
    <text evidence="9">The sequence shown here is derived from an EMBL/GenBank/DDBJ whole genome shotgun (WGS) entry which is preliminary data.</text>
</comment>
<keyword evidence="2 4" id="KW-0807">Transducer</keyword>
<dbReference type="InterPro" id="IPR009875">
    <property type="entry name" value="PilZ_domain"/>
</dbReference>
<sequence length="540" mass="58564">MGLRWKLQIVFFAITMAITIYNRLVERSDLLSMLALAKAQGVSEQAMSVLNARFDEIMTSAIIGSGIEFIIQFALIALLANVLVRPLNGLLKSLKSVEKGDLTKSVDVTSEDEIGQLQVQFNSMLDRLNGLFSSIDDSSLHMGQSAYQIAAVSQEIETITKTQEARSTEVSEATRMLFEASEQVRDLSGNTLEKALQTEARGAEGVKSVQGTIDRMRIIGDGISNASSEVNDLKVAVATIGQIVAAIRSISEQTNLLALNAAIEAARAGESGRGFAVVADEVRALAGRAGHSAEEVSRIVGDLTERVGSVAQVMDGVVADMETNRESSQRTIHIIEAMGTDLSETTGLNQRISQASTVQLNGLEQVNGTLAALFEMLQDNARKIGNTANIGEALFTLNTRLQNQLTGMKYRKPEESQKKTASSEERRTNGRVPGHLLVTVNAGGHRFEGLTQDISMTGIKLLIKNRFEKGQKVEMQIRLPSKDVNDFSHQASCTISGHIVWRKDESGRFQYGIHFVDQAASEQAKLAQCVGFFDSARGAA</sequence>
<dbReference type="InterPro" id="IPR004089">
    <property type="entry name" value="MCPsignal_dom"/>
</dbReference>
<evidence type="ECO:0000256" key="5">
    <source>
        <dbReference type="SAM" id="MobiDB-lite"/>
    </source>
</evidence>
<feature type="domain" description="Methyl-accepting transducer" evidence="7">
    <location>
        <begin position="138"/>
        <end position="374"/>
    </location>
</feature>
<evidence type="ECO:0000256" key="6">
    <source>
        <dbReference type="SAM" id="Phobius"/>
    </source>
</evidence>
<dbReference type="EMBL" id="BAABBO010000001">
    <property type="protein sequence ID" value="GAA3946581.1"/>
    <property type="molecule type" value="Genomic_DNA"/>
</dbReference>
<evidence type="ECO:0000256" key="2">
    <source>
        <dbReference type="ARBA" id="ARBA00023224"/>
    </source>
</evidence>
<evidence type="ECO:0000259" key="7">
    <source>
        <dbReference type="PROSITE" id="PS50111"/>
    </source>
</evidence>
<dbReference type="InterPro" id="IPR003660">
    <property type="entry name" value="HAMP_dom"/>
</dbReference>
<evidence type="ECO:0000256" key="1">
    <source>
        <dbReference type="ARBA" id="ARBA00004370"/>
    </source>
</evidence>
<dbReference type="PANTHER" id="PTHR32089">
    <property type="entry name" value="METHYL-ACCEPTING CHEMOTAXIS PROTEIN MCPB"/>
    <property type="match status" value="1"/>
</dbReference>
<evidence type="ECO:0000256" key="4">
    <source>
        <dbReference type="PROSITE-ProRule" id="PRU00284"/>
    </source>
</evidence>
<comment type="similarity">
    <text evidence="3">Belongs to the methyl-accepting chemotaxis (MCP) protein family.</text>
</comment>
<feature type="domain" description="HAMP" evidence="8">
    <location>
        <begin position="81"/>
        <end position="133"/>
    </location>
</feature>
<dbReference type="SUPFAM" id="SSF141371">
    <property type="entry name" value="PilZ domain-like"/>
    <property type="match status" value="1"/>
</dbReference>
<comment type="subcellular location">
    <subcellularLocation>
        <location evidence="1">Membrane</location>
    </subcellularLocation>
</comment>
<keyword evidence="6" id="KW-0812">Transmembrane</keyword>
<dbReference type="Pfam" id="PF07238">
    <property type="entry name" value="PilZ"/>
    <property type="match status" value="1"/>
</dbReference>
<dbReference type="PROSITE" id="PS50885">
    <property type="entry name" value="HAMP"/>
    <property type="match status" value="1"/>
</dbReference>
<dbReference type="Proteomes" id="UP001501337">
    <property type="component" value="Unassembled WGS sequence"/>
</dbReference>
<dbReference type="Gene3D" id="2.40.10.220">
    <property type="entry name" value="predicted glycosyltransferase like domains"/>
    <property type="match status" value="1"/>
</dbReference>
<evidence type="ECO:0000259" key="8">
    <source>
        <dbReference type="PROSITE" id="PS50885"/>
    </source>
</evidence>
<keyword evidence="10" id="KW-1185">Reference proteome</keyword>
<keyword evidence="6" id="KW-1133">Transmembrane helix</keyword>
<dbReference type="Gene3D" id="1.10.287.950">
    <property type="entry name" value="Methyl-accepting chemotaxis protein"/>
    <property type="match status" value="1"/>
</dbReference>
<dbReference type="RefSeq" id="WP_344802406.1">
    <property type="nucleotide sequence ID" value="NZ_BAABBO010000001.1"/>
</dbReference>
<accession>A0ABP7NHU4</accession>
<dbReference type="SMART" id="SM00304">
    <property type="entry name" value="HAMP"/>
    <property type="match status" value="1"/>
</dbReference>
<protein>
    <submittedName>
        <fullName evidence="9">Methyl-accepting chemotaxis protein</fullName>
    </submittedName>
</protein>
<keyword evidence="6" id="KW-0472">Membrane</keyword>
<feature type="compositionally biased region" description="Basic and acidic residues" evidence="5">
    <location>
        <begin position="411"/>
        <end position="428"/>
    </location>
</feature>
<feature type="transmembrane region" description="Helical" evidence="6">
    <location>
        <begin position="57"/>
        <end position="84"/>
    </location>
</feature>
<dbReference type="SUPFAM" id="SSF58104">
    <property type="entry name" value="Methyl-accepting chemotaxis protein (MCP) signaling domain"/>
    <property type="match status" value="1"/>
</dbReference>
<evidence type="ECO:0000313" key="10">
    <source>
        <dbReference type="Proteomes" id="UP001501337"/>
    </source>
</evidence>
<evidence type="ECO:0000313" key="9">
    <source>
        <dbReference type="EMBL" id="GAA3946581.1"/>
    </source>
</evidence>
<evidence type="ECO:0000256" key="3">
    <source>
        <dbReference type="ARBA" id="ARBA00029447"/>
    </source>
</evidence>
<organism evidence="9 10">
    <name type="scientific">Allohahella marinimesophila</name>
    <dbReference type="NCBI Taxonomy" id="1054972"/>
    <lineage>
        <taxon>Bacteria</taxon>
        <taxon>Pseudomonadati</taxon>
        <taxon>Pseudomonadota</taxon>
        <taxon>Gammaproteobacteria</taxon>
        <taxon>Oceanospirillales</taxon>
        <taxon>Hahellaceae</taxon>
        <taxon>Allohahella</taxon>
    </lineage>
</organism>
<dbReference type="PROSITE" id="PS50111">
    <property type="entry name" value="CHEMOTAXIS_TRANSDUC_2"/>
    <property type="match status" value="1"/>
</dbReference>
<feature type="region of interest" description="Disordered" evidence="5">
    <location>
        <begin position="409"/>
        <end position="429"/>
    </location>
</feature>
<dbReference type="SMART" id="SM00283">
    <property type="entry name" value="MA"/>
    <property type="match status" value="1"/>
</dbReference>
<dbReference type="Pfam" id="PF00672">
    <property type="entry name" value="HAMP"/>
    <property type="match status" value="1"/>
</dbReference>
<dbReference type="CDD" id="cd06225">
    <property type="entry name" value="HAMP"/>
    <property type="match status" value="1"/>
</dbReference>
<dbReference type="PANTHER" id="PTHR32089:SF112">
    <property type="entry name" value="LYSOZYME-LIKE PROTEIN-RELATED"/>
    <property type="match status" value="1"/>
</dbReference>
<reference evidence="10" key="1">
    <citation type="journal article" date="2019" name="Int. J. Syst. Evol. Microbiol.">
        <title>The Global Catalogue of Microorganisms (GCM) 10K type strain sequencing project: providing services to taxonomists for standard genome sequencing and annotation.</title>
        <authorList>
            <consortium name="The Broad Institute Genomics Platform"/>
            <consortium name="The Broad Institute Genome Sequencing Center for Infectious Disease"/>
            <person name="Wu L."/>
            <person name="Ma J."/>
        </authorList>
    </citation>
    <scope>NUCLEOTIDE SEQUENCE [LARGE SCALE GENOMIC DNA]</scope>
    <source>
        <strain evidence="10">JCM 17555</strain>
    </source>
</reference>
<gene>
    <name evidence="9" type="ORF">GCM10022278_02170</name>
</gene>
<dbReference type="Pfam" id="PF00015">
    <property type="entry name" value="MCPsignal"/>
    <property type="match status" value="1"/>
</dbReference>